<dbReference type="AlphaFoldDB" id="A0A139L5X4"/>
<evidence type="ECO:0000313" key="2">
    <source>
        <dbReference type="Proteomes" id="UP000435985"/>
    </source>
</evidence>
<sequence length="107" mass="12753">MKTISLNGKDFSLKYTLRAFFVFESISGYPFQFGKMLDEFLLFYSFLLASNQELFKMEFEEFIELCENDLTLFEQFKEFILDEIKLRSQSAGNDVKKKKVTTRKRKP</sequence>
<organism evidence="1 2">
    <name type="scientific">Bacteroides ovatus</name>
    <dbReference type="NCBI Taxonomy" id="28116"/>
    <lineage>
        <taxon>Bacteria</taxon>
        <taxon>Pseudomonadati</taxon>
        <taxon>Bacteroidota</taxon>
        <taxon>Bacteroidia</taxon>
        <taxon>Bacteroidales</taxon>
        <taxon>Bacteroidaceae</taxon>
        <taxon>Bacteroides</taxon>
    </lineage>
</organism>
<gene>
    <name evidence="1" type="ORF">F3B98_06265</name>
</gene>
<dbReference type="RefSeq" id="WP_061448133.1">
    <property type="nucleotide sequence ID" value="NZ_CAKJZM010000002.1"/>
</dbReference>
<name>A0A139L5X4_BACOV</name>
<comment type="caution">
    <text evidence="1">The sequence shown here is derived from an EMBL/GenBank/DDBJ whole genome shotgun (WGS) entry which is preliminary data.</text>
</comment>
<evidence type="ECO:0000313" key="1">
    <source>
        <dbReference type="EMBL" id="KAA4665236.1"/>
    </source>
</evidence>
<protein>
    <submittedName>
        <fullName evidence="1">Uncharacterized protein</fullName>
    </submittedName>
</protein>
<proteinExistence type="predicted"/>
<dbReference type="EMBL" id="VWFO01000006">
    <property type="protein sequence ID" value="KAA4665236.1"/>
    <property type="molecule type" value="Genomic_DNA"/>
</dbReference>
<reference evidence="1 2" key="1">
    <citation type="journal article" date="2019" name="Nat. Med.">
        <title>A library of human gut bacterial isolates paired with longitudinal multiomics data enables mechanistic microbiome research.</title>
        <authorList>
            <person name="Poyet M."/>
            <person name="Groussin M."/>
            <person name="Gibbons S.M."/>
            <person name="Avila-Pacheco J."/>
            <person name="Jiang X."/>
            <person name="Kearney S.M."/>
            <person name="Perrotta A.R."/>
            <person name="Berdy B."/>
            <person name="Zhao S."/>
            <person name="Lieberman T.D."/>
            <person name="Swanson P.K."/>
            <person name="Smith M."/>
            <person name="Roesemann S."/>
            <person name="Alexander J.E."/>
            <person name="Rich S.A."/>
            <person name="Livny J."/>
            <person name="Vlamakis H."/>
            <person name="Clish C."/>
            <person name="Bullock K."/>
            <person name="Deik A."/>
            <person name="Scott J."/>
            <person name="Pierce K.A."/>
            <person name="Xavier R.J."/>
            <person name="Alm E.J."/>
        </authorList>
    </citation>
    <scope>NUCLEOTIDE SEQUENCE [LARGE SCALE GENOMIC DNA]</scope>
    <source>
        <strain evidence="1 2">BIOML-A14</strain>
    </source>
</reference>
<dbReference type="Proteomes" id="UP000435985">
    <property type="component" value="Unassembled WGS sequence"/>
</dbReference>
<accession>A0A139L5X4</accession>